<dbReference type="AlphaFoldDB" id="A0A3N2RCK8"/>
<feature type="signal peptide" evidence="1">
    <location>
        <begin position="1"/>
        <end position="24"/>
    </location>
</feature>
<dbReference type="EMBL" id="RCTY01000048">
    <property type="protein sequence ID" value="ROU05173.1"/>
    <property type="molecule type" value="Genomic_DNA"/>
</dbReference>
<accession>A0A3N2RCK8</accession>
<evidence type="ECO:0000313" key="2">
    <source>
        <dbReference type="EMBL" id="ROU05173.1"/>
    </source>
</evidence>
<organism evidence="2 3">
    <name type="scientific">Lysobacter enzymogenes</name>
    <dbReference type="NCBI Taxonomy" id="69"/>
    <lineage>
        <taxon>Bacteria</taxon>
        <taxon>Pseudomonadati</taxon>
        <taxon>Pseudomonadota</taxon>
        <taxon>Gammaproteobacteria</taxon>
        <taxon>Lysobacterales</taxon>
        <taxon>Lysobacteraceae</taxon>
        <taxon>Lysobacter</taxon>
    </lineage>
</organism>
<evidence type="ECO:0000256" key="1">
    <source>
        <dbReference type="SAM" id="SignalP"/>
    </source>
</evidence>
<protein>
    <recommendedName>
        <fullName evidence="4">PDZ domain-containing protein</fullName>
    </recommendedName>
</protein>
<evidence type="ECO:0008006" key="4">
    <source>
        <dbReference type="Google" id="ProtNLM"/>
    </source>
</evidence>
<dbReference type="Proteomes" id="UP000275910">
    <property type="component" value="Unassembled WGS sequence"/>
</dbReference>
<sequence length="214" mass="23330">MFVALATMLATAIAAWPWASRLPAAPTLVAPNEPARLQAAAAADDRWRPTPAQLRHERRILRELSALGGAHAWAGRYVYSDGYEGVRLSLSPVAGAQARLFSDVVGPDTRCDYALRELADGSLRLMPLRGAAACSPRVPTTLRPLRWGRRHYLLEAGSESDFVERVAQGLEPRTQRISRAGFSGRGAPFLREGDELVAVEGQPDLPADLLLRLE</sequence>
<comment type="caution">
    <text evidence="2">The sequence shown here is derived from an EMBL/GenBank/DDBJ whole genome shotgun (WGS) entry which is preliminary data.</text>
</comment>
<feature type="chain" id="PRO_5018116607" description="PDZ domain-containing protein" evidence="1">
    <location>
        <begin position="25"/>
        <end position="214"/>
    </location>
</feature>
<gene>
    <name evidence="2" type="ORF">D9T17_20330</name>
</gene>
<name>A0A3N2RCK8_LYSEN</name>
<proteinExistence type="predicted"/>
<evidence type="ECO:0000313" key="3">
    <source>
        <dbReference type="Proteomes" id="UP000275910"/>
    </source>
</evidence>
<keyword evidence="1" id="KW-0732">Signal</keyword>
<reference evidence="2 3" key="1">
    <citation type="submission" date="2018-10" db="EMBL/GenBank/DDBJ databases">
        <title>The genome of Lysobacter enzymogenes OH11.</title>
        <authorList>
            <person name="Liu F."/>
            <person name="Zhao Y."/>
            <person name="Qian G."/>
            <person name="Chen Y."/>
            <person name="Xu H."/>
        </authorList>
    </citation>
    <scope>NUCLEOTIDE SEQUENCE [LARGE SCALE GENOMIC DNA]</scope>
    <source>
        <strain evidence="2 3">OH11</strain>
    </source>
</reference>